<reference evidence="4" key="1">
    <citation type="submission" date="2017-02" db="UniProtKB">
        <authorList>
            <consortium name="WormBaseParasite"/>
        </authorList>
    </citation>
    <scope>IDENTIFICATION</scope>
</reference>
<dbReference type="AlphaFoldDB" id="A0A0N4XAE0"/>
<dbReference type="STRING" id="6290.A0A0N4XAE0"/>
<accession>A0A0N4XAE0</accession>
<organism evidence="4">
    <name type="scientific">Haemonchus placei</name>
    <name type="common">Barber's pole worm</name>
    <dbReference type="NCBI Taxonomy" id="6290"/>
    <lineage>
        <taxon>Eukaryota</taxon>
        <taxon>Metazoa</taxon>
        <taxon>Ecdysozoa</taxon>
        <taxon>Nematoda</taxon>
        <taxon>Chromadorea</taxon>
        <taxon>Rhabditida</taxon>
        <taxon>Rhabditina</taxon>
        <taxon>Rhabditomorpha</taxon>
        <taxon>Strongyloidea</taxon>
        <taxon>Trichostrongylidae</taxon>
        <taxon>Haemonchus</taxon>
    </lineage>
</organism>
<dbReference type="OrthoDB" id="5822889at2759"/>
<dbReference type="PANTHER" id="PTHR37973">
    <property type="entry name" value="CHONDROITIN PROTEOGLYCAN 3"/>
    <property type="match status" value="1"/>
</dbReference>
<reference evidence="2 3" key="2">
    <citation type="submission" date="2018-11" db="EMBL/GenBank/DDBJ databases">
        <authorList>
            <consortium name="Pathogen Informatics"/>
        </authorList>
    </citation>
    <scope>NUCLEOTIDE SEQUENCE [LARGE SCALE GENOMIC DNA]</scope>
    <source>
        <strain evidence="2 3">MHpl1</strain>
    </source>
</reference>
<proteinExistence type="predicted"/>
<keyword evidence="3" id="KW-1185">Reference proteome</keyword>
<protein>
    <submittedName>
        <fullName evidence="4">Conopressin/conophysin</fullName>
    </submittedName>
</protein>
<sequence>MRSLLLLTIVATTIYCGPAKKDTKSATKKSASDKCFPTKMCYSDADCPNGACAGLFVGTCNCMECIDLARCDDDSMCGGLRGACDLNNDLCNCTAGYMRAGFQSLPQALITLCERRTCTHETADKDCFGLPCTAGSCVCFKDKHKKK</sequence>
<dbReference type="EMBL" id="UZAF01023268">
    <property type="protein sequence ID" value="VDO89239.1"/>
    <property type="molecule type" value="Genomic_DNA"/>
</dbReference>
<dbReference type="InterPro" id="IPR039260">
    <property type="entry name" value="Cpg-3"/>
</dbReference>
<dbReference type="Proteomes" id="UP000268014">
    <property type="component" value="Unassembled WGS sequence"/>
</dbReference>
<gene>
    <name evidence="2" type="ORF">HPLM_LOCUS21324</name>
</gene>
<dbReference type="OMA" id="CTHETAD"/>
<feature type="signal peptide" evidence="1">
    <location>
        <begin position="1"/>
        <end position="19"/>
    </location>
</feature>
<evidence type="ECO:0000313" key="2">
    <source>
        <dbReference type="EMBL" id="VDO89239.1"/>
    </source>
</evidence>
<evidence type="ECO:0000313" key="4">
    <source>
        <dbReference type="WBParaSite" id="HPLM_0002133501-mRNA-1"/>
    </source>
</evidence>
<name>A0A0N4XAE0_HAEPC</name>
<dbReference type="WBParaSite" id="HPLM_0002133501-mRNA-1">
    <property type="protein sequence ID" value="HPLM_0002133501-mRNA-1"/>
    <property type="gene ID" value="HPLM_0002133501"/>
</dbReference>
<feature type="chain" id="PRO_5043124451" evidence="1">
    <location>
        <begin position="20"/>
        <end position="147"/>
    </location>
</feature>
<evidence type="ECO:0000256" key="1">
    <source>
        <dbReference type="SAM" id="SignalP"/>
    </source>
</evidence>
<keyword evidence="1" id="KW-0732">Signal</keyword>
<evidence type="ECO:0000313" key="3">
    <source>
        <dbReference type="Proteomes" id="UP000268014"/>
    </source>
</evidence>
<dbReference type="PANTHER" id="PTHR37973:SF1">
    <property type="entry name" value="DICKKOPF_N DOMAIN-CONTAINING PROTEIN"/>
    <property type="match status" value="1"/>
</dbReference>